<organism evidence="9 10">
    <name type="scientific">Solilutibacter pythonis</name>
    <dbReference type="NCBI Taxonomy" id="2483112"/>
    <lineage>
        <taxon>Bacteria</taxon>
        <taxon>Pseudomonadati</taxon>
        <taxon>Pseudomonadota</taxon>
        <taxon>Gammaproteobacteria</taxon>
        <taxon>Lysobacterales</taxon>
        <taxon>Lysobacteraceae</taxon>
        <taxon>Solilutibacter</taxon>
    </lineage>
</organism>
<feature type="domain" description="Glycine transporter" evidence="8">
    <location>
        <begin position="7"/>
        <end position="80"/>
    </location>
</feature>
<evidence type="ECO:0000256" key="6">
    <source>
        <dbReference type="ARBA" id="ARBA00023136"/>
    </source>
</evidence>
<keyword evidence="10" id="KW-1185">Reference proteome</keyword>
<feature type="transmembrane region" description="Helical" evidence="7">
    <location>
        <begin position="6"/>
        <end position="25"/>
    </location>
</feature>
<evidence type="ECO:0000313" key="9">
    <source>
        <dbReference type="EMBL" id="RMH90873.1"/>
    </source>
</evidence>
<keyword evidence="5 7" id="KW-1133">Transmembrane helix</keyword>
<dbReference type="AlphaFoldDB" id="A0A3M2HSR9"/>
<proteinExistence type="inferred from homology"/>
<feature type="transmembrane region" description="Helical" evidence="7">
    <location>
        <begin position="64"/>
        <end position="81"/>
    </location>
</feature>
<comment type="caution">
    <text evidence="9">The sequence shown here is derived from an EMBL/GenBank/DDBJ whole genome shotgun (WGS) entry which is preliminary data.</text>
</comment>
<evidence type="ECO:0000256" key="3">
    <source>
        <dbReference type="ARBA" id="ARBA00022475"/>
    </source>
</evidence>
<evidence type="ECO:0000256" key="7">
    <source>
        <dbReference type="SAM" id="Phobius"/>
    </source>
</evidence>
<feature type="transmembrane region" description="Helical" evidence="7">
    <location>
        <begin position="93"/>
        <end position="111"/>
    </location>
</feature>
<reference evidence="9 10" key="1">
    <citation type="submission" date="2018-10" db="EMBL/GenBank/DDBJ databases">
        <title>Proposal of Lysobacter pythonis sp. nov. isolated from royal pythons (Python regius).</title>
        <authorList>
            <person name="Hans-Juergen B."/>
            <person name="Huptas C."/>
            <person name="Sandra B."/>
            <person name="Igor L."/>
            <person name="Joachim S."/>
            <person name="Siegfried S."/>
            <person name="Mareike W."/>
            <person name="Peter K."/>
        </authorList>
    </citation>
    <scope>NUCLEOTIDE SEQUENCE [LARGE SCALE GENOMIC DNA]</scope>
    <source>
        <strain evidence="9 10">4284/11</strain>
    </source>
</reference>
<dbReference type="Pfam" id="PF03458">
    <property type="entry name" value="Gly_transporter"/>
    <property type="match status" value="2"/>
</dbReference>
<keyword evidence="6 7" id="KW-0472">Membrane</keyword>
<keyword evidence="4 7" id="KW-0812">Transmembrane</keyword>
<evidence type="ECO:0000256" key="1">
    <source>
        <dbReference type="ARBA" id="ARBA00004651"/>
    </source>
</evidence>
<dbReference type="RefSeq" id="WP_122101949.1">
    <property type="nucleotide sequence ID" value="NZ_RFLY01000013.1"/>
</dbReference>
<comment type="subcellular location">
    <subcellularLocation>
        <location evidence="1">Cell membrane</location>
        <topology evidence="1">Multi-pass membrane protein</topology>
    </subcellularLocation>
</comment>
<dbReference type="Proteomes" id="UP000275012">
    <property type="component" value="Unassembled WGS sequence"/>
</dbReference>
<gene>
    <name evidence="9" type="ORF">EBB59_09640</name>
</gene>
<dbReference type="InterPro" id="IPR005115">
    <property type="entry name" value="Gly_transporter"/>
</dbReference>
<dbReference type="OrthoDB" id="9791874at2"/>
<feature type="transmembrane region" description="Helical" evidence="7">
    <location>
        <begin position="176"/>
        <end position="195"/>
    </location>
</feature>
<dbReference type="GO" id="GO:0005886">
    <property type="term" value="C:plasma membrane"/>
    <property type="evidence" value="ECO:0007669"/>
    <property type="project" value="UniProtKB-SubCell"/>
</dbReference>
<evidence type="ECO:0000256" key="2">
    <source>
        <dbReference type="ARBA" id="ARBA00008193"/>
    </source>
</evidence>
<feature type="domain" description="Glycine transporter" evidence="8">
    <location>
        <begin position="93"/>
        <end position="164"/>
    </location>
</feature>
<evidence type="ECO:0000256" key="5">
    <source>
        <dbReference type="ARBA" id="ARBA00022989"/>
    </source>
</evidence>
<dbReference type="PANTHER" id="PTHR30506">
    <property type="entry name" value="INNER MEMBRANE PROTEIN"/>
    <property type="match status" value="1"/>
</dbReference>
<evidence type="ECO:0000259" key="8">
    <source>
        <dbReference type="Pfam" id="PF03458"/>
    </source>
</evidence>
<keyword evidence="3" id="KW-1003">Cell membrane</keyword>
<dbReference type="PANTHER" id="PTHR30506:SF3">
    <property type="entry name" value="UPF0126 INNER MEMBRANE PROTEIN YADS-RELATED"/>
    <property type="match status" value="1"/>
</dbReference>
<protein>
    <submittedName>
        <fullName evidence="9">Trimeric intracellular cation channel family protein</fullName>
    </submittedName>
</protein>
<feature type="transmembrane region" description="Helical" evidence="7">
    <location>
        <begin position="32"/>
        <end position="52"/>
    </location>
</feature>
<evidence type="ECO:0000256" key="4">
    <source>
        <dbReference type="ARBA" id="ARBA00022692"/>
    </source>
</evidence>
<evidence type="ECO:0000313" key="10">
    <source>
        <dbReference type="Proteomes" id="UP000275012"/>
    </source>
</evidence>
<dbReference type="EMBL" id="RFLY01000013">
    <property type="protein sequence ID" value="RMH90873.1"/>
    <property type="molecule type" value="Genomic_DNA"/>
</dbReference>
<accession>A0A3M2HSR9</accession>
<feature type="transmembrane region" description="Helical" evidence="7">
    <location>
        <begin position="150"/>
        <end position="170"/>
    </location>
</feature>
<comment type="similarity">
    <text evidence="2">Belongs to the UPF0126 family.</text>
</comment>
<name>A0A3M2HSR9_9GAMM</name>
<feature type="transmembrane region" description="Helical" evidence="7">
    <location>
        <begin position="117"/>
        <end position="138"/>
    </location>
</feature>
<sequence>MHSLMTCLDLIGTFVFALSGATLAVRHRLDLFGVLVLAFATASAGGIARDVLIGAVPPAALSSWHYPAIWIGAGLAGFFWSQAIERAQQPVRVLDAMGLAVFAVAGTAKALEAGISPLMAPLLGVLTGVGGGIVRDVLLAQVPLVLRAELYAVAAFAGGGVVALGAALGLPPALTTIVGAVIAFTLRIAALRFGWNLPVALQAKNDDD</sequence>